<organism evidence="1 2">
    <name type="scientific">Candidatus Fimimorpha faecalis</name>
    <dbReference type="NCBI Taxonomy" id="2840824"/>
    <lineage>
        <taxon>Bacteria</taxon>
        <taxon>Bacillati</taxon>
        <taxon>Bacillota</taxon>
        <taxon>Clostridia</taxon>
        <taxon>Eubacteriales</taxon>
        <taxon>Candidatus Fimimorpha</taxon>
    </lineage>
</organism>
<accession>A0A9D1JD49</accession>
<dbReference type="Proteomes" id="UP000824201">
    <property type="component" value="Unassembled WGS sequence"/>
</dbReference>
<reference evidence="1" key="1">
    <citation type="submission" date="2020-10" db="EMBL/GenBank/DDBJ databases">
        <authorList>
            <person name="Gilroy R."/>
        </authorList>
    </citation>
    <scope>NUCLEOTIDE SEQUENCE</scope>
    <source>
        <strain evidence="1">ChiW13-3771</strain>
    </source>
</reference>
<dbReference type="EMBL" id="DVHN01000081">
    <property type="protein sequence ID" value="HIR88697.1"/>
    <property type="molecule type" value="Genomic_DNA"/>
</dbReference>
<evidence type="ECO:0000313" key="2">
    <source>
        <dbReference type="Proteomes" id="UP000824201"/>
    </source>
</evidence>
<reference evidence="1" key="2">
    <citation type="journal article" date="2021" name="PeerJ">
        <title>Extensive microbial diversity within the chicken gut microbiome revealed by metagenomics and culture.</title>
        <authorList>
            <person name="Gilroy R."/>
            <person name="Ravi A."/>
            <person name="Getino M."/>
            <person name="Pursley I."/>
            <person name="Horton D.L."/>
            <person name="Alikhan N.F."/>
            <person name="Baker D."/>
            <person name="Gharbi K."/>
            <person name="Hall N."/>
            <person name="Watson M."/>
            <person name="Adriaenssens E.M."/>
            <person name="Foster-Nyarko E."/>
            <person name="Jarju S."/>
            <person name="Secka A."/>
            <person name="Antonio M."/>
            <person name="Oren A."/>
            <person name="Chaudhuri R.R."/>
            <person name="La Ragione R."/>
            <person name="Hildebrand F."/>
            <person name="Pallen M.J."/>
        </authorList>
    </citation>
    <scope>NUCLEOTIDE SEQUENCE</scope>
    <source>
        <strain evidence="1">ChiW13-3771</strain>
    </source>
</reference>
<sequence>MLDVGGTEIKCGISDQRGNLKNNICSYPSYAKENKKMMNLLLMIIFPQEVLKESVKRSWDIPSLATN</sequence>
<evidence type="ECO:0000313" key="1">
    <source>
        <dbReference type="EMBL" id="HIR88697.1"/>
    </source>
</evidence>
<comment type="caution">
    <text evidence="1">The sequence shown here is derived from an EMBL/GenBank/DDBJ whole genome shotgun (WGS) entry which is preliminary data.</text>
</comment>
<name>A0A9D1JD49_9FIRM</name>
<proteinExistence type="predicted"/>
<protein>
    <submittedName>
        <fullName evidence="1">Uncharacterized protein</fullName>
    </submittedName>
</protein>
<gene>
    <name evidence="1" type="ORF">IAC96_07080</name>
</gene>
<dbReference type="AlphaFoldDB" id="A0A9D1JD49"/>